<dbReference type="InterPro" id="IPR013320">
    <property type="entry name" value="ConA-like_dom_sf"/>
</dbReference>
<dbReference type="Pfam" id="PF00622">
    <property type="entry name" value="SPRY"/>
    <property type="match status" value="1"/>
</dbReference>
<comment type="caution">
    <text evidence="4">The sequence shown here is derived from an EMBL/GenBank/DDBJ whole genome shotgun (WGS) entry which is preliminary data.</text>
</comment>
<organism evidence="4 5">
    <name type="scientific">Coemansia javaensis</name>
    <dbReference type="NCBI Taxonomy" id="2761396"/>
    <lineage>
        <taxon>Eukaryota</taxon>
        <taxon>Fungi</taxon>
        <taxon>Fungi incertae sedis</taxon>
        <taxon>Zoopagomycota</taxon>
        <taxon>Kickxellomycotina</taxon>
        <taxon>Kickxellomycetes</taxon>
        <taxon>Kickxellales</taxon>
        <taxon>Kickxellaceae</taxon>
        <taxon>Coemansia</taxon>
    </lineage>
</organism>
<feature type="region of interest" description="Disordered" evidence="1">
    <location>
        <begin position="1"/>
        <end position="160"/>
    </location>
</feature>
<sequence>MEGRRPGSGPRSAWITIRGRRDDGQSASDDDDNASGSDAGAAPARARSSRTYHQTEGPASWQPLGYFRAGRGRGDEMDEDTGSADEFAVYPNDDTGGDDEGDNNEDEDGDEEDVGEDGDGERHNEEDDDDEEDEEDEEGDGEEEEESNDDDDAEDYADMRRYAVGLAYGGMQRGLEIAHRRGRAPNSDPSGSDSGQHDDATEGTGSDSGDEHGGRRQQFPAWRDGMASFEDLPSLVGPRPRRHTLATARRSRSKSRGAHTPFIPKYLEDTAYGAMFRRHFLDRRGQRPGGGDAGPRPSGGAGPDEPSPQVAPDMFFRTLVQDTWPHYCTPVPTMPPFVGLRMGYGLGISDSSLGRDSAAAGGSSNARPRRANSSGGGGNSGRAGPSAPSGGGGGRARAQRPQLPSGWATAKKSPNMEIGADRVTIRYRGPGRMDTDAEMVLSDVCIPARTGIYYYEVVVKSRGQSGYIGVGLARAGVSAARLPGWDAGSWGYHGDDGNGFSGDGRGSPYGPRYSTGDTVGCGFDFARRRVFFTRNGVFLGYAFDAIDADKDLYPCVGMRTLGEHVTANFGRRPFVFDIGHFAAAARADALKAIAATQLGALMPPPGSGSGSGPEPPSPSAGDAAQIAGLPSLRAGSLGAIPHRLSAGSSDAALSIVLMHLVHSEHYATAQALLENAIGQRSASSGPGPDLDPDLDPRLAAALQALRRQSEQRTARQRISQHICEGDIDHALGLLQDAYPRVLDDESLVFQLRCRQFIELVRAASGHHIADCVPSDGATLAPPRPPLHARAASQQGGMMDVDDTQSASVLSLAAITNAPTEPHRPRFGQIGCLRKMDVAQLVRVLLEYGRQLQADYGASPNPIIREGLVHTFSLLAYADPAQSPIAALLDPGACRPLARLVEMAIAAAEKAPRMSALERIYRQAAAALAELSARRSGAASLVSIERDFLRAASSGGIQRRDSAI</sequence>
<dbReference type="EMBL" id="JANBUL010000022">
    <property type="protein sequence ID" value="KAJ2784671.1"/>
    <property type="molecule type" value="Genomic_DNA"/>
</dbReference>
<evidence type="ECO:0000313" key="4">
    <source>
        <dbReference type="EMBL" id="KAJ2784671.1"/>
    </source>
</evidence>
<dbReference type="PROSITE" id="PS50188">
    <property type="entry name" value="B302_SPRY"/>
    <property type="match status" value="1"/>
</dbReference>
<dbReference type="InterPro" id="IPR006595">
    <property type="entry name" value="CTLH_C"/>
</dbReference>
<feature type="compositionally biased region" description="Acidic residues" evidence="1">
    <location>
        <begin position="95"/>
        <end position="119"/>
    </location>
</feature>
<dbReference type="SUPFAM" id="SSF49899">
    <property type="entry name" value="Concanavalin A-like lectins/glucanases"/>
    <property type="match status" value="1"/>
</dbReference>
<dbReference type="InterPro" id="IPR035782">
    <property type="entry name" value="SPRY_RanBP9/10"/>
</dbReference>
<dbReference type="SMART" id="SM00757">
    <property type="entry name" value="CRA"/>
    <property type="match status" value="1"/>
</dbReference>
<evidence type="ECO:0000259" key="3">
    <source>
        <dbReference type="PROSITE" id="PS50897"/>
    </source>
</evidence>
<evidence type="ECO:0008006" key="6">
    <source>
        <dbReference type="Google" id="ProtNLM"/>
    </source>
</evidence>
<keyword evidence="5" id="KW-1185">Reference proteome</keyword>
<dbReference type="InterPro" id="IPR024964">
    <property type="entry name" value="CTLH/CRA"/>
</dbReference>
<feature type="region of interest" description="Disordered" evidence="1">
    <location>
        <begin position="283"/>
        <end position="311"/>
    </location>
</feature>
<evidence type="ECO:0000259" key="2">
    <source>
        <dbReference type="PROSITE" id="PS50188"/>
    </source>
</evidence>
<name>A0A9W8HIC2_9FUNG</name>
<feature type="region of interest" description="Disordered" evidence="1">
    <location>
        <begin position="354"/>
        <end position="415"/>
    </location>
</feature>
<feature type="domain" description="CTLH" evidence="3">
    <location>
        <begin position="711"/>
        <end position="770"/>
    </location>
</feature>
<gene>
    <name evidence="4" type="ORF">H4R18_000962</name>
</gene>
<feature type="compositionally biased region" description="Low complexity" evidence="1">
    <location>
        <begin position="34"/>
        <end position="46"/>
    </location>
</feature>
<dbReference type="InterPro" id="IPR001870">
    <property type="entry name" value="B30.2/SPRY"/>
</dbReference>
<feature type="domain" description="B30.2/SPRY" evidence="2">
    <location>
        <begin position="385"/>
        <end position="574"/>
    </location>
</feature>
<dbReference type="InterPro" id="IPR043136">
    <property type="entry name" value="B30.2/SPRY_sf"/>
</dbReference>
<evidence type="ECO:0000313" key="5">
    <source>
        <dbReference type="Proteomes" id="UP001140217"/>
    </source>
</evidence>
<feature type="compositionally biased region" description="Acidic residues" evidence="1">
    <location>
        <begin position="126"/>
        <end position="156"/>
    </location>
</feature>
<protein>
    <recommendedName>
        <fullName evidence="6">B30.2/SPRY domain-containing protein</fullName>
    </recommendedName>
</protein>
<dbReference type="SMART" id="SM00449">
    <property type="entry name" value="SPRY"/>
    <property type="match status" value="1"/>
</dbReference>
<feature type="region of interest" description="Disordered" evidence="1">
    <location>
        <begin position="175"/>
        <end position="261"/>
    </location>
</feature>
<dbReference type="AlphaFoldDB" id="A0A9W8HIC2"/>
<feature type="compositionally biased region" description="Gly residues" evidence="1">
    <location>
        <begin position="287"/>
        <end position="302"/>
    </location>
</feature>
<feature type="region of interest" description="Disordered" evidence="1">
    <location>
        <begin position="601"/>
        <end position="624"/>
    </location>
</feature>
<dbReference type="InterPro" id="IPR050618">
    <property type="entry name" value="Ubq-SigPath_Reg"/>
</dbReference>
<dbReference type="Pfam" id="PF10607">
    <property type="entry name" value="CTLH"/>
    <property type="match status" value="1"/>
</dbReference>
<dbReference type="InterPro" id="IPR013144">
    <property type="entry name" value="CRA_dom"/>
</dbReference>
<dbReference type="OrthoDB" id="25503at2759"/>
<dbReference type="Gene3D" id="2.60.120.920">
    <property type="match status" value="1"/>
</dbReference>
<dbReference type="PANTHER" id="PTHR12864">
    <property type="entry name" value="RAN BINDING PROTEIN 9-RELATED"/>
    <property type="match status" value="1"/>
</dbReference>
<dbReference type="Proteomes" id="UP001140217">
    <property type="component" value="Unassembled WGS sequence"/>
</dbReference>
<dbReference type="PROSITE" id="PS50897">
    <property type="entry name" value="CTLH"/>
    <property type="match status" value="1"/>
</dbReference>
<evidence type="ECO:0000256" key="1">
    <source>
        <dbReference type="SAM" id="MobiDB-lite"/>
    </source>
</evidence>
<dbReference type="CDD" id="cd12909">
    <property type="entry name" value="SPRY_RanBP9_10"/>
    <property type="match status" value="1"/>
</dbReference>
<accession>A0A9W8HIC2</accession>
<dbReference type="InterPro" id="IPR003877">
    <property type="entry name" value="SPRY_dom"/>
</dbReference>
<dbReference type="SMART" id="SM00668">
    <property type="entry name" value="CTLH"/>
    <property type="match status" value="1"/>
</dbReference>
<proteinExistence type="predicted"/>
<reference evidence="4" key="1">
    <citation type="submission" date="2022-07" db="EMBL/GenBank/DDBJ databases">
        <title>Phylogenomic reconstructions and comparative analyses of Kickxellomycotina fungi.</title>
        <authorList>
            <person name="Reynolds N.K."/>
            <person name="Stajich J.E."/>
            <person name="Barry K."/>
            <person name="Grigoriev I.V."/>
            <person name="Crous P."/>
            <person name="Smith M.E."/>
        </authorList>
    </citation>
    <scope>NUCLEOTIDE SEQUENCE</scope>
    <source>
        <strain evidence="4">NBRC 105414</strain>
    </source>
</reference>
<feature type="compositionally biased region" description="Basic residues" evidence="1">
    <location>
        <begin position="239"/>
        <end position="257"/>
    </location>
</feature>